<dbReference type="PANTHER" id="PTHR13778">
    <property type="entry name" value="GLYCOSYLTRANSFERASE 8 DOMAIN-CONTAINING PROTEIN"/>
    <property type="match status" value="1"/>
</dbReference>
<organism evidence="5 6">
    <name type="scientific">Candidatus Avelusimicrobium gallicola</name>
    <dbReference type="NCBI Taxonomy" id="2562704"/>
    <lineage>
        <taxon>Bacteria</taxon>
        <taxon>Pseudomonadati</taxon>
        <taxon>Elusimicrobiota</taxon>
        <taxon>Elusimicrobia</taxon>
        <taxon>Elusimicrobiales</taxon>
        <taxon>Elusimicrobiaceae</taxon>
        <taxon>Candidatus Avelusimicrobium</taxon>
    </lineage>
</organism>
<accession>A0A1Y4DPA4</accession>
<dbReference type="InterPro" id="IPR002495">
    <property type="entry name" value="Glyco_trans_8"/>
</dbReference>
<dbReference type="InterPro" id="IPR029044">
    <property type="entry name" value="Nucleotide-diphossugar_trans"/>
</dbReference>
<evidence type="ECO:0000259" key="4">
    <source>
        <dbReference type="Pfam" id="PF14393"/>
    </source>
</evidence>
<dbReference type="SUPFAM" id="SSF53448">
    <property type="entry name" value="Nucleotide-diphospho-sugar transferases"/>
    <property type="match status" value="1"/>
</dbReference>
<name>A0A1Y4DPA4_9BACT</name>
<feature type="domain" description="DUF4422" evidence="4">
    <location>
        <begin position="9"/>
        <end position="255"/>
    </location>
</feature>
<dbReference type="Pfam" id="PF14393">
    <property type="entry name" value="DUF4422"/>
    <property type="match status" value="1"/>
</dbReference>
<evidence type="ECO:0000313" key="6">
    <source>
        <dbReference type="Proteomes" id="UP000196368"/>
    </source>
</evidence>
<dbReference type="CDD" id="cd04194">
    <property type="entry name" value="GT8_A4GalT_like"/>
    <property type="match status" value="1"/>
</dbReference>
<keyword evidence="2" id="KW-0808">Transferase</keyword>
<dbReference type="EMBL" id="NFJD01000001">
    <property type="protein sequence ID" value="OUO57221.1"/>
    <property type="molecule type" value="Genomic_DNA"/>
</dbReference>
<dbReference type="GO" id="GO:0046872">
    <property type="term" value="F:metal ion binding"/>
    <property type="evidence" value="ECO:0007669"/>
    <property type="project" value="UniProtKB-KW"/>
</dbReference>
<proteinExistence type="predicted"/>
<evidence type="ECO:0000256" key="3">
    <source>
        <dbReference type="ARBA" id="ARBA00022723"/>
    </source>
</evidence>
<comment type="caution">
    <text evidence="5">The sequence shown here is derived from an EMBL/GenBank/DDBJ whole genome shotgun (WGS) entry which is preliminary data.</text>
</comment>
<dbReference type="GO" id="GO:0016757">
    <property type="term" value="F:glycosyltransferase activity"/>
    <property type="evidence" value="ECO:0007669"/>
    <property type="project" value="UniProtKB-KW"/>
</dbReference>
<dbReference type="InterPro" id="IPR050748">
    <property type="entry name" value="Glycosyltrans_8_dom-fam"/>
</dbReference>
<keyword evidence="1" id="KW-0328">Glycosyltransferase</keyword>
<reference evidence="6" key="1">
    <citation type="submission" date="2017-04" db="EMBL/GenBank/DDBJ databases">
        <title>Function of individual gut microbiota members based on whole genome sequencing of pure cultures obtained from chicken caecum.</title>
        <authorList>
            <person name="Medvecky M."/>
            <person name="Cejkova D."/>
            <person name="Polansky O."/>
            <person name="Karasova D."/>
            <person name="Kubasova T."/>
            <person name="Cizek A."/>
            <person name="Rychlik I."/>
        </authorList>
    </citation>
    <scope>NUCLEOTIDE SEQUENCE [LARGE SCALE GENOMIC DNA]</scope>
    <source>
        <strain evidence="6">An273</strain>
    </source>
</reference>
<dbReference type="PANTHER" id="PTHR13778:SF47">
    <property type="entry name" value="LIPOPOLYSACCHARIDE 1,3-GALACTOSYLTRANSFERASE"/>
    <property type="match status" value="1"/>
</dbReference>
<keyword evidence="6" id="KW-1185">Reference proteome</keyword>
<dbReference type="AlphaFoldDB" id="A0A1Y4DPA4"/>
<gene>
    <name evidence="5" type="ORF">B5F75_00110</name>
</gene>
<keyword evidence="3" id="KW-0479">Metal-binding</keyword>
<dbReference type="Gene3D" id="3.90.550.10">
    <property type="entry name" value="Spore Coat Polysaccharide Biosynthesis Protein SpsA, Chain A"/>
    <property type="match status" value="1"/>
</dbReference>
<sequence length="638" mass="74994">MNTNNPTIKLLISYHDKHRLLKSDILTPIQTGCALAAERFEGMLQDDDGENISTGNPQYNELTAQYWAWKNYAKLGNPDYIGFMHYRRHFCFDESLIGQQSTWLSASCVYKMPSATDDYLNRNFHPQKISNSLKGYDCLVLKAYDVTNLGSSSNRHHYATGIPEQNVATFDLLLETVLKFFPNYEEEVNSLKNGSEQYLCNMFIMKKDLFFQYCQFLFTVLAEMAKQVDSSHFTSQQNRFLGYMGEYLLSLFIKHAYRTHSFRIKEINGFFIEDTGCSYDIKPVYKTPFSAIVMACSREYIPYLSVCLQSLVEHAHISSNYDIVVMERDIPAEEKGRLKRQIERKNVSLRFLTVPDLLADKQKIKIKQLPESYYRLFAPLLLQGYERIIYTDCDVIFNDDIAKLDQISCPTAIAACRDVMMNARLGLTWADWKRYCREDLDLKNVYDYCNAGVIVVNVTQYIKENIAFKVLKLLTSKAFRGSVQDALNSIVKNEITYLDPAWNWPTLQMHMKRMQFLSAMDCHTLNLYTHVRQLPRIIHYASFRKPWYYLQEDMAEIWWGYARKTPYYEEICLRLNQHETSKIFSCRYKNRHQNYALLYLSYLYYKLMTHITSGKKQARYKTAWVEAKNEVELWREHS</sequence>
<evidence type="ECO:0000256" key="1">
    <source>
        <dbReference type="ARBA" id="ARBA00022676"/>
    </source>
</evidence>
<protein>
    <recommendedName>
        <fullName evidence="4">DUF4422 domain-containing protein</fullName>
    </recommendedName>
</protein>
<dbReference type="Proteomes" id="UP000196368">
    <property type="component" value="Unassembled WGS sequence"/>
</dbReference>
<dbReference type="RefSeq" id="WP_087286148.1">
    <property type="nucleotide sequence ID" value="NZ_NFJD01000001.1"/>
</dbReference>
<dbReference type="Pfam" id="PF01501">
    <property type="entry name" value="Glyco_transf_8"/>
    <property type="match status" value="1"/>
</dbReference>
<evidence type="ECO:0000256" key="2">
    <source>
        <dbReference type="ARBA" id="ARBA00022679"/>
    </source>
</evidence>
<dbReference type="OrthoDB" id="9807549at2"/>
<dbReference type="InterPro" id="IPR025536">
    <property type="entry name" value="DUF4422"/>
</dbReference>
<evidence type="ECO:0000313" key="5">
    <source>
        <dbReference type="EMBL" id="OUO57221.1"/>
    </source>
</evidence>